<dbReference type="InterPro" id="IPR037682">
    <property type="entry name" value="TonB_C"/>
</dbReference>
<organism evidence="12 13">
    <name type="scientific">Mucilaginibacter calamicampi</name>
    <dbReference type="NCBI Taxonomy" id="1302352"/>
    <lineage>
        <taxon>Bacteria</taxon>
        <taxon>Pseudomonadati</taxon>
        <taxon>Bacteroidota</taxon>
        <taxon>Sphingobacteriia</taxon>
        <taxon>Sphingobacteriales</taxon>
        <taxon>Sphingobacteriaceae</taxon>
        <taxon>Mucilaginibacter</taxon>
    </lineage>
</organism>
<evidence type="ECO:0000256" key="8">
    <source>
        <dbReference type="ARBA" id="ARBA00022989"/>
    </source>
</evidence>
<keyword evidence="5" id="KW-0997">Cell inner membrane</keyword>
<dbReference type="Proteomes" id="UP001596958">
    <property type="component" value="Unassembled WGS sequence"/>
</dbReference>
<dbReference type="PANTHER" id="PTHR33446:SF2">
    <property type="entry name" value="PROTEIN TONB"/>
    <property type="match status" value="1"/>
</dbReference>
<evidence type="ECO:0000256" key="7">
    <source>
        <dbReference type="ARBA" id="ARBA00022927"/>
    </source>
</evidence>
<name>A0ABW2YXM3_9SPHI</name>
<gene>
    <name evidence="12" type="ORF">ACFQZS_11965</name>
</gene>
<dbReference type="PANTHER" id="PTHR33446">
    <property type="entry name" value="PROTEIN TONB-RELATED"/>
    <property type="match status" value="1"/>
</dbReference>
<evidence type="ECO:0000256" key="3">
    <source>
        <dbReference type="ARBA" id="ARBA00022448"/>
    </source>
</evidence>
<evidence type="ECO:0000259" key="11">
    <source>
        <dbReference type="PROSITE" id="PS52015"/>
    </source>
</evidence>
<comment type="subcellular location">
    <subcellularLocation>
        <location evidence="1">Cell inner membrane</location>
        <topology evidence="1">Single-pass membrane protein</topology>
        <orientation evidence="1">Periplasmic side</orientation>
    </subcellularLocation>
</comment>
<dbReference type="Gene3D" id="3.30.1150.10">
    <property type="match status" value="1"/>
</dbReference>
<dbReference type="InterPro" id="IPR051045">
    <property type="entry name" value="TonB-dependent_transducer"/>
</dbReference>
<keyword evidence="4" id="KW-1003">Cell membrane</keyword>
<keyword evidence="7" id="KW-0653">Protein transport</keyword>
<dbReference type="Pfam" id="PF03544">
    <property type="entry name" value="TonB_C"/>
    <property type="match status" value="1"/>
</dbReference>
<keyword evidence="13" id="KW-1185">Reference proteome</keyword>
<evidence type="ECO:0000256" key="5">
    <source>
        <dbReference type="ARBA" id="ARBA00022519"/>
    </source>
</evidence>
<evidence type="ECO:0000256" key="2">
    <source>
        <dbReference type="ARBA" id="ARBA00006555"/>
    </source>
</evidence>
<feature type="domain" description="TonB C-terminal" evidence="11">
    <location>
        <begin position="59"/>
        <end position="150"/>
    </location>
</feature>
<evidence type="ECO:0000256" key="1">
    <source>
        <dbReference type="ARBA" id="ARBA00004383"/>
    </source>
</evidence>
<comment type="similarity">
    <text evidence="2">Belongs to the TonB family.</text>
</comment>
<keyword evidence="6" id="KW-0812">Transmembrane</keyword>
<keyword evidence="10" id="KW-0732">Signal</keyword>
<comment type="caution">
    <text evidence="12">The sequence shown here is derived from an EMBL/GenBank/DDBJ whole genome shotgun (WGS) entry which is preliminary data.</text>
</comment>
<dbReference type="PROSITE" id="PS52015">
    <property type="entry name" value="TONB_CTD"/>
    <property type="match status" value="1"/>
</dbReference>
<dbReference type="SUPFAM" id="SSF74653">
    <property type="entry name" value="TolA/TonB C-terminal domain"/>
    <property type="match status" value="1"/>
</dbReference>
<dbReference type="InterPro" id="IPR006260">
    <property type="entry name" value="TonB/TolA_C"/>
</dbReference>
<evidence type="ECO:0000256" key="6">
    <source>
        <dbReference type="ARBA" id="ARBA00022692"/>
    </source>
</evidence>
<accession>A0ABW2YXM3</accession>
<evidence type="ECO:0000313" key="12">
    <source>
        <dbReference type="EMBL" id="MFD0750861.1"/>
    </source>
</evidence>
<dbReference type="RefSeq" id="WP_377100503.1">
    <property type="nucleotide sequence ID" value="NZ_JBHTHU010000006.1"/>
</dbReference>
<feature type="signal peptide" evidence="10">
    <location>
        <begin position="1"/>
        <end position="24"/>
    </location>
</feature>
<keyword evidence="9" id="KW-0472">Membrane</keyword>
<dbReference type="NCBIfam" id="TIGR01352">
    <property type="entry name" value="tonB_Cterm"/>
    <property type="match status" value="1"/>
</dbReference>
<evidence type="ECO:0000313" key="13">
    <source>
        <dbReference type="Proteomes" id="UP001596958"/>
    </source>
</evidence>
<evidence type="ECO:0000256" key="9">
    <source>
        <dbReference type="ARBA" id="ARBA00023136"/>
    </source>
</evidence>
<dbReference type="EMBL" id="JBHTHU010000006">
    <property type="protein sequence ID" value="MFD0750861.1"/>
    <property type="molecule type" value="Genomic_DNA"/>
</dbReference>
<reference evidence="13" key="1">
    <citation type="journal article" date="2019" name="Int. J. Syst. Evol. Microbiol.">
        <title>The Global Catalogue of Microorganisms (GCM) 10K type strain sequencing project: providing services to taxonomists for standard genome sequencing and annotation.</title>
        <authorList>
            <consortium name="The Broad Institute Genomics Platform"/>
            <consortium name="The Broad Institute Genome Sequencing Center for Infectious Disease"/>
            <person name="Wu L."/>
            <person name="Ma J."/>
        </authorList>
    </citation>
    <scope>NUCLEOTIDE SEQUENCE [LARGE SCALE GENOMIC DNA]</scope>
    <source>
        <strain evidence="13">CCUG 63418</strain>
    </source>
</reference>
<evidence type="ECO:0000256" key="4">
    <source>
        <dbReference type="ARBA" id="ARBA00022475"/>
    </source>
</evidence>
<keyword evidence="8" id="KW-1133">Transmembrane helix</keyword>
<proteinExistence type="inferred from homology"/>
<evidence type="ECO:0000256" key="10">
    <source>
        <dbReference type="SAM" id="SignalP"/>
    </source>
</evidence>
<feature type="chain" id="PRO_5045182211" evidence="10">
    <location>
        <begin position="25"/>
        <end position="150"/>
    </location>
</feature>
<protein>
    <submittedName>
        <fullName evidence="12">Energy transducer TonB</fullName>
    </submittedName>
</protein>
<keyword evidence="3" id="KW-0813">Transport</keyword>
<sequence>MNTLKNTLKVVLLLVAAVSFSANAMHADFYAKKQAGNHLSAGIDTAIHASVDVAPTFPGGIPAFTNFLAKNLKYPAVDRENKITGKVFVIFVVEPDGSLSHFNAVRGPSETLKAEAIRALASSPKWQPGKQNGEAVRVQFTVPINFELPK</sequence>